<evidence type="ECO:0000313" key="3">
    <source>
        <dbReference type="EMBL" id="KXS11065.1"/>
    </source>
</evidence>
<dbReference type="OrthoDB" id="422005at2759"/>
<dbReference type="PANTHER" id="PTHR11544">
    <property type="entry name" value="COLD SHOCK DOMAIN CONTAINING PROTEINS"/>
    <property type="match status" value="1"/>
</dbReference>
<dbReference type="InterPro" id="IPR012340">
    <property type="entry name" value="NA-bd_OB-fold"/>
</dbReference>
<dbReference type="GO" id="GO:0003676">
    <property type="term" value="F:nucleic acid binding"/>
    <property type="evidence" value="ECO:0007669"/>
    <property type="project" value="InterPro"/>
</dbReference>
<sequence>MTAPPTSRYQGKVKFFNTQKGYGFIIPNEPLELSNPEVFVHHTAILSGGFRSLAESEDVEFDVFRGPKGLQASNVTGLGGSPVRGDPKVNSRGAVAVPRSPYFFPSGQIVYNSPHIPFVYAASPPNTFVTSQGLMSPASSPSFAGSPPMISSPSPMLPPAMMGPSSPTQVIAPGIPISGGIPMYLSRGMGGFAQFALPGPVRAESPAGPQSPFLQPTEPPHYMLQLQPRVQPMSPPPTQPLAHQPPSPLQGYQQLPAGYPGYGGPRSLRYSRQGTHGVPNAGSYDLQSSSLASGYPGYTSPSSSRAIGVVVGLPPSGPNVSAEEHSGRSELDLRFEQLAITSPQDTETEEQGAGVNGRVSARRDELPNEEIVKDE</sequence>
<dbReference type="Pfam" id="PF00313">
    <property type="entry name" value="CSD"/>
    <property type="match status" value="1"/>
</dbReference>
<feature type="compositionally biased region" description="Basic and acidic residues" evidence="1">
    <location>
        <begin position="361"/>
        <end position="375"/>
    </location>
</feature>
<dbReference type="SMART" id="SM00357">
    <property type="entry name" value="CSP"/>
    <property type="match status" value="1"/>
</dbReference>
<evidence type="ECO:0000259" key="2">
    <source>
        <dbReference type="PROSITE" id="PS51857"/>
    </source>
</evidence>
<name>A0A139A3L1_GONPJ</name>
<protein>
    <submittedName>
        <fullName evidence="3">CSD-domain-containing protein</fullName>
    </submittedName>
</protein>
<evidence type="ECO:0000256" key="1">
    <source>
        <dbReference type="SAM" id="MobiDB-lite"/>
    </source>
</evidence>
<organism evidence="3 4">
    <name type="scientific">Gonapodya prolifera (strain JEL478)</name>
    <name type="common">Monoblepharis prolifera</name>
    <dbReference type="NCBI Taxonomy" id="1344416"/>
    <lineage>
        <taxon>Eukaryota</taxon>
        <taxon>Fungi</taxon>
        <taxon>Fungi incertae sedis</taxon>
        <taxon>Chytridiomycota</taxon>
        <taxon>Chytridiomycota incertae sedis</taxon>
        <taxon>Monoblepharidomycetes</taxon>
        <taxon>Monoblepharidales</taxon>
        <taxon>Gonapodyaceae</taxon>
        <taxon>Gonapodya</taxon>
    </lineage>
</organism>
<dbReference type="SUPFAM" id="SSF50249">
    <property type="entry name" value="Nucleic acid-binding proteins"/>
    <property type="match status" value="1"/>
</dbReference>
<dbReference type="PRINTS" id="PR00050">
    <property type="entry name" value="COLDSHOCK"/>
</dbReference>
<evidence type="ECO:0000313" key="4">
    <source>
        <dbReference type="Proteomes" id="UP000070544"/>
    </source>
</evidence>
<dbReference type="InterPro" id="IPR050181">
    <property type="entry name" value="Cold_shock_domain"/>
</dbReference>
<dbReference type="Gene3D" id="2.40.50.140">
    <property type="entry name" value="Nucleic acid-binding proteins"/>
    <property type="match status" value="1"/>
</dbReference>
<dbReference type="STRING" id="1344416.A0A139A3L1"/>
<dbReference type="EMBL" id="KQ965810">
    <property type="protein sequence ID" value="KXS11065.1"/>
    <property type="molecule type" value="Genomic_DNA"/>
</dbReference>
<dbReference type="AlphaFoldDB" id="A0A139A3L1"/>
<feature type="region of interest" description="Disordered" evidence="1">
    <location>
        <begin position="228"/>
        <end position="282"/>
    </location>
</feature>
<keyword evidence="4" id="KW-1185">Reference proteome</keyword>
<dbReference type="InterPro" id="IPR002059">
    <property type="entry name" value="CSP_DNA-bd"/>
</dbReference>
<dbReference type="InterPro" id="IPR011129">
    <property type="entry name" value="CSD"/>
</dbReference>
<feature type="compositionally biased region" description="Pro residues" evidence="1">
    <location>
        <begin position="233"/>
        <end position="248"/>
    </location>
</feature>
<proteinExistence type="predicted"/>
<feature type="region of interest" description="Disordered" evidence="1">
    <location>
        <begin position="339"/>
        <end position="375"/>
    </location>
</feature>
<gene>
    <name evidence="3" type="ORF">M427DRAFT_61273</name>
</gene>
<feature type="domain" description="CSD" evidence="2">
    <location>
        <begin position="8"/>
        <end position="77"/>
    </location>
</feature>
<dbReference type="PROSITE" id="PS51857">
    <property type="entry name" value="CSD_2"/>
    <property type="match status" value="1"/>
</dbReference>
<reference evidence="3 4" key="1">
    <citation type="journal article" date="2015" name="Genome Biol. Evol.">
        <title>Phylogenomic analyses indicate that early fungi evolved digesting cell walls of algal ancestors of land plants.</title>
        <authorList>
            <person name="Chang Y."/>
            <person name="Wang S."/>
            <person name="Sekimoto S."/>
            <person name="Aerts A.L."/>
            <person name="Choi C."/>
            <person name="Clum A."/>
            <person name="LaButti K.M."/>
            <person name="Lindquist E.A."/>
            <person name="Yee Ngan C."/>
            <person name="Ohm R.A."/>
            <person name="Salamov A.A."/>
            <person name="Grigoriev I.V."/>
            <person name="Spatafora J.W."/>
            <person name="Berbee M.L."/>
        </authorList>
    </citation>
    <scope>NUCLEOTIDE SEQUENCE [LARGE SCALE GENOMIC DNA]</scope>
    <source>
        <strain evidence="3 4">JEL478</strain>
    </source>
</reference>
<accession>A0A139A3L1</accession>
<dbReference type="Proteomes" id="UP000070544">
    <property type="component" value="Unassembled WGS sequence"/>
</dbReference>